<evidence type="ECO:0000256" key="5">
    <source>
        <dbReference type="ARBA" id="ARBA00022692"/>
    </source>
</evidence>
<dbReference type="InterPro" id="IPR003784">
    <property type="entry name" value="BioY"/>
</dbReference>
<feature type="transmembrane region" description="Helical" evidence="8">
    <location>
        <begin position="210"/>
        <end position="235"/>
    </location>
</feature>
<protein>
    <recommendedName>
        <fullName evidence="11">Biotin transporter</fullName>
    </recommendedName>
</protein>
<dbReference type="Gene3D" id="1.10.1760.20">
    <property type="match status" value="1"/>
</dbReference>
<feature type="transmembrane region" description="Helical" evidence="8">
    <location>
        <begin position="144"/>
        <end position="169"/>
    </location>
</feature>
<evidence type="ECO:0000313" key="10">
    <source>
        <dbReference type="Proteomes" id="UP000051883"/>
    </source>
</evidence>
<sequence>MIISDSLFCAFLTSNRSPVFKLIKISSLPSIIRILVTLYFTNGLLNSYNNTVFEKSILGVIILKRSNTTRLLTLSAMMVTILIILGRFPGIPLGFIPVPIVLQNMGVMMSGELLGPRYGTISVCLFLLLAFIGMPILSGGNGGMAVFIGPTGGYLIAWLFTPLLIGLLINRFQIYNKSWIFELLILLLAGVIFIDLMGAIWLSYQSHITLIAALISNLAFIPGDLIKSALAVIIVRRIRKAMHLSLF</sequence>
<evidence type="ECO:0000256" key="1">
    <source>
        <dbReference type="ARBA" id="ARBA00004651"/>
    </source>
</evidence>
<dbReference type="Pfam" id="PF02632">
    <property type="entry name" value="BioY"/>
    <property type="match status" value="1"/>
</dbReference>
<evidence type="ECO:0000313" key="9">
    <source>
        <dbReference type="EMBL" id="KRK53976.1"/>
    </source>
</evidence>
<evidence type="ECO:0000256" key="6">
    <source>
        <dbReference type="ARBA" id="ARBA00022989"/>
    </source>
</evidence>
<comment type="caution">
    <text evidence="9">The sequence shown here is derived from an EMBL/GenBank/DDBJ whole genome shotgun (WGS) entry which is preliminary data.</text>
</comment>
<keyword evidence="7 8" id="KW-0472">Membrane</keyword>
<feature type="transmembrane region" description="Helical" evidence="8">
    <location>
        <begin position="181"/>
        <end position="204"/>
    </location>
</feature>
<reference evidence="9 10" key="1">
    <citation type="journal article" date="2015" name="Genome Announc.">
        <title>Expanding the biotechnology potential of lactobacilli through comparative genomics of 213 strains and associated genera.</title>
        <authorList>
            <person name="Sun Z."/>
            <person name="Harris H.M."/>
            <person name="McCann A."/>
            <person name="Guo C."/>
            <person name="Argimon S."/>
            <person name="Zhang W."/>
            <person name="Yang X."/>
            <person name="Jeffery I.B."/>
            <person name="Cooney J.C."/>
            <person name="Kagawa T.F."/>
            <person name="Liu W."/>
            <person name="Song Y."/>
            <person name="Salvetti E."/>
            <person name="Wrobel A."/>
            <person name="Rasinkangas P."/>
            <person name="Parkhill J."/>
            <person name="Rea M.C."/>
            <person name="O'Sullivan O."/>
            <person name="Ritari J."/>
            <person name="Douillard F.P."/>
            <person name="Paul Ross R."/>
            <person name="Yang R."/>
            <person name="Briner A.E."/>
            <person name="Felis G.E."/>
            <person name="de Vos W.M."/>
            <person name="Barrangou R."/>
            <person name="Klaenhammer T.R."/>
            <person name="Caufield P.W."/>
            <person name="Cui Y."/>
            <person name="Zhang H."/>
            <person name="O'Toole P.W."/>
        </authorList>
    </citation>
    <scope>NUCLEOTIDE SEQUENCE [LARGE SCALE GENOMIC DNA]</scope>
    <source>
        <strain evidence="9 10">DSM 16041</strain>
    </source>
</reference>
<keyword evidence="3" id="KW-0813">Transport</keyword>
<dbReference type="PANTHER" id="PTHR34295">
    <property type="entry name" value="BIOTIN TRANSPORTER BIOY"/>
    <property type="match status" value="1"/>
</dbReference>
<dbReference type="Proteomes" id="UP000051883">
    <property type="component" value="Unassembled WGS sequence"/>
</dbReference>
<evidence type="ECO:0000256" key="3">
    <source>
        <dbReference type="ARBA" id="ARBA00022448"/>
    </source>
</evidence>
<keyword evidence="10" id="KW-1185">Reference proteome</keyword>
<evidence type="ECO:0000256" key="4">
    <source>
        <dbReference type="ARBA" id="ARBA00022475"/>
    </source>
</evidence>
<organism evidence="9 10">
    <name type="scientific">Limosilactobacillus antri DSM 16041</name>
    <dbReference type="NCBI Taxonomy" id="525309"/>
    <lineage>
        <taxon>Bacteria</taxon>
        <taxon>Bacillati</taxon>
        <taxon>Bacillota</taxon>
        <taxon>Bacilli</taxon>
        <taxon>Lactobacillales</taxon>
        <taxon>Lactobacillaceae</taxon>
        <taxon>Limosilactobacillus</taxon>
    </lineage>
</organism>
<keyword evidence="4" id="KW-1003">Cell membrane</keyword>
<keyword evidence="6 8" id="KW-1133">Transmembrane helix</keyword>
<dbReference type="EMBL" id="AZDK01000050">
    <property type="protein sequence ID" value="KRK53976.1"/>
    <property type="molecule type" value="Genomic_DNA"/>
</dbReference>
<evidence type="ECO:0008006" key="11">
    <source>
        <dbReference type="Google" id="ProtNLM"/>
    </source>
</evidence>
<name>A0ABR5NXC5_9LACO</name>
<evidence type="ECO:0000256" key="8">
    <source>
        <dbReference type="SAM" id="Phobius"/>
    </source>
</evidence>
<evidence type="ECO:0000256" key="7">
    <source>
        <dbReference type="ARBA" id="ARBA00023136"/>
    </source>
</evidence>
<comment type="similarity">
    <text evidence="2">Belongs to the BioY family.</text>
</comment>
<dbReference type="PANTHER" id="PTHR34295:SF4">
    <property type="entry name" value="BIOTIN TRANSPORTER BIOY-RELATED"/>
    <property type="match status" value="1"/>
</dbReference>
<feature type="transmembrane region" description="Helical" evidence="8">
    <location>
        <begin position="118"/>
        <end position="138"/>
    </location>
</feature>
<comment type="subcellular location">
    <subcellularLocation>
        <location evidence="1">Cell membrane</location>
        <topology evidence="1">Multi-pass membrane protein</topology>
    </subcellularLocation>
</comment>
<keyword evidence="5 8" id="KW-0812">Transmembrane</keyword>
<accession>A0ABR5NXC5</accession>
<gene>
    <name evidence="9" type="ORF">FC31_GL001761</name>
</gene>
<evidence type="ECO:0000256" key="2">
    <source>
        <dbReference type="ARBA" id="ARBA00010692"/>
    </source>
</evidence>
<proteinExistence type="inferred from homology"/>